<feature type="transmembrane region" description="Helical" evidence="7">
    <location>
        <begin position="165"/>
        <end position="188"/>
    </location>
</feature>
<dbReference type="PANTHER" id="PTHR11706:SF33">
    <property type="entry name" value="NATURAL RESISTANCE-ASSOCIATED MACROPHAGE PROTEIN 2"/>
    <property type="match status" value="1"/>
</dbReference>
<evidence type="ECO:0000256" key="1">
    <source>
        <dbReference type="ARBA" id="ARBA00004141"/>
    </source>
</evidence>
<proteinExistence type="inferred from homology"/>
<evidence type="ECO:0000313" key="9">
    <source>
        <dbReference type="Proteomes" id="UP000475862"/>
    </source>
</evidence>
<dbReference type="GO" id="GO:0010008">
    <property type="term" value="C:endosome membrane"/>
    <property type="evidence" value="ECO:0007669"/>
    <property type="project" value="TreeGrafter"/>
</dbReference>
<keyword evidence="9" id="KW-1185">Reference proteome</keyword>
<feature type="transmembrane region" description="Helical" evidence="7">
    <location>
        <begin position="115"/>
        <end position="145"/>
    </location>
</feature>
<evidence type="ECO:0000256" key="7">
    <source>
        <dbReference type="SAM" id="Phobius"/>
    </source>
</evidence>
<evidence type="ECO:0000256" key="4">
    <source>
        <dbReference type="ARBA" id="ARBA00022692"/>
    </source>
</evidence>
<evidence type="ECO:0000313" key="8">
    <source>
        <dbReference type="EMBL" id="KAE9522718.1"/>
    </source>
</evidence>
<dbReference type="Proteomes" id="UP000475862">
    <property type="component" value="Unassembled WGS sequence"/>
</dbReference>
<dbReference type="AlphaFoldDB" id="A0A6G0SX38"/>
<name>A0A6G0SX38_APHGL</name>
<keyword evidence="6 7" id="KW-0472">Membrane</keyword>
<keyword evidence="3" id="KW-0813">Transport</keyword>
<dbReference type="NCBIfam" id="TIGR01197">
    <property type="entry name" value="nramp"/>
    <property type="match status" value="1"/>
</dbReference>
<reference evidence="8 9" key="1">
    <citation type="submission" date="2019-08" db="EMBL/GenBank/DDBJ databases">
        <title>The genome of the soybean aphid Biotype 1, its phylome, world population structure and adaptation to the North American continent.</title>
        <authorList>
            <person name="Giordano R."/>
            <person name="Donthu R.K."/>
            <person name="Hernandez A.G."/>
            <person name="Wright C.L."/>
            <person name="Zimin A.V."/>
        </authorList>
    </citation>
    <scope>NUCLEOTIDE SEQUENCE [LARGE SCALE GENOMIC DNA]</scope>
    <source>
        <tissue evidence="8">Whole aphids</tissue>
    </source>
</reference>
<organism evidence="8 9">
    <name type="scientific">Aphis glycines</name>
    <name type="common">Soybean aphid</name>
    <dbReference type="NCBI Taxonomy" id="307491"/>
    <lineage>
        <taxon>Eukaryota</taxon>
        <taxon>Metazoa</taxon>
        <taxon>Ecdysozoa</taxon>
        <taxon>Arthropoda</taxon>
        <taxon>Hexapoda</taxon>
        <taxon>Insecta</taxon>
        <taxon>Pterygota</taxon>
        <taxon>Neoptera</taxon>
        <taxon>Paraneoptera</taxon>
        <taxon>Hemiptera</taxon>
        <taxon>Sternorrhyncha</taxon>
        <taxon>Aphidomorpha</taxon>
        <taxon>Aphidoidea</taxon>
        <taxon>Aphididae</taxon>
        <taxon>Aphidini</taxon>
        <taxon>Aphis</taxon>
        <taxon>Aphis</taxon>
    </lineage>
</organism>
<dbReference type="GO" id="GO:0005384">
    <property type="term" value="F:manganese ion transmembrane transporter activity"/>
    <property type="evidence" value="ECO:0007669"/>
    <property type="project" value="TreeGrafter"/>
</dbReference>
<keyword evidence="4 7" id="KW-0812">Transmembrane</keyword>
<feature type="transmembrane region" description="Helical" evidence="7">
    <location>
        <begin position="76"/>
        <end position="94"/>
    </location>
</feature>
<feature type="transmembrane region" description="Helical" evidence="7">
    <location>
        <begin position="247"/>
        <end position="266"/>
    </location>
</feature>
<evidence type="ECO:0000256" key="5">
    <source>
        <dbReference type="ARBA" id="ARBA00022989"/>
    </source>
</evidence>
<dbReference type="PRINTS" id="PR00447">
    <property type="entry name" value="NATRESASSCMP"/>
</dbReference>
<dbReference type="GO" id="GO:0005886">
    <property type="term" value="C:plasma membrane"/>
    <property type="evidence" value="ECO:0007669"/>
    <property type="project" value="TreeGrafter"/>
</dbReference>
<evidence type="ECO:0000256" key="6">
    <source>
        <dbReference type="ARBA" id="ARBA00023136"/>
    </source>
</evidence>
<gene>
    <name evidence="8" type="ORF">AGLY_016881</name>
</gene>
<accession>A0A6G0SX38</accession>
<comment type="similarity">
    <text evidence="2">Belongs to the NRAMP family.</text>
</comment>
<sequence>MWIPLWIGVLITVIDTLSFLMLDKYRLRKLELVFGVFIFIMALSFGYEFAIVQPNIKDMAKGLVTPWCSNCQESALLQAVGIIGAIIMPHNLYLHSGLVKTREVDRTKKHKLQEANYYFFIESAIALFVSFVIVCIVSIFAHGLYDKTNIDVNDTTLIEVDIYKGGVFLGCQFGIGAMYIWAIGILAAGQSSTMTGCYAGQFVMEGFLNLQWSRWKRVGFTRLVAIAPTFYVAFFSNINDLTGMNDLLNAVMSLQLPFATLPVIAFTSNPRIMGEFTNGLLV</sequence>
<dbReference type="InterPro" id="IPR001046">
    <property type="entry name" value="NRAMP_fam"/>
</dbReference>
<dbReference type="GO" id="GO:0015086">
    <property type="term" value="F:cadmium ion transmembrane transporter activity"/>
    <property type="evidence" value="ECO:0007669"/>
    <property type="project" value="TreeGrafter"/>
</dbReference>
<protein>
    <submittedName>
        <fullName evidence="8">Uncharacterized protein</fullName>
    </submittedName>
</protein>
<comment type="subcellular location">
    <subcellularLocation>
        <location evidence="1">Membrane</location>
        <topology evidence="1">Multi-pass membrane protein</topology>
    </subcellularLocation>
</comment>
<feature type="transmembrane region" description="Helical" evidence="7">
    <location>
        <begin position="6"/>
        <end position="22"/>
    </location>
</feature>
<feature type="transmembrane region" description="Helical" evidence="7">
    <location>
        <begin position="34"/>
        <end position="56"/>
    </location>
</feature>
<evidence type="ECO:0000256" key="3">
    <source>
        <dbReference type="ARBA" id="ARBA00022448"/>
    </source>
</evidence>
<comment type="caution">
    <text evidence="8">The sequence shown here is derived from an EMBL/GenBank/DDBJ whole genome shotgun (WGS) entry which is preliminary data.</text>
</comment>
<dbReference type="OrthoDB" id="409173at2759"/>
<evidence type="ECO:0000256" key="2">
    <source>
        <dbReference type="ARBA" id="ARBA00006670"/>
    </source>
</evidence>
<dbReference type="EMBL" id="VYZN01000719">
    <property type="protein sequence ID" value="KAE9522718.1"/>
    <property type="molecule type" value="Genomic_DNA"/>
</dbReference>
<feature type="transmembrane region" description="Helical" evidence="7">
    <location>
        <begin position="218"/>
        <end position="235"/>
    </location>
</feature>
<dbReference type="GO" id="GO:0005381">
    <property type="term" value="F:iron ion transmembrane transporter activity"/>
    <property type="evidence" value="ECO:0007669"/>
    <property type="project" value="TreeGrafter"/>
</dbReference>
<keyword evidence="5 7" id="KW-1133">Transmembrane helix</keyword>
<dbReference type="Pfam" id="PF01566">
    <property type="entry name" value="Nramp"/>
    <property type="match status" value="1"/>
</dbReference>
<dbReference type="PANTHER" id="PTHR11706">
    <property type="entry name" value="SOLUTE CARRIER PROTEIN FAMILY 11 MEMBER"/>
    <property type="match status" value="1"/>
</dbReference>